<keyword evidence="4" id="KW-1185">Reference proteome</keyword>
<proteinExistence type="predicted"/>
<evidence type="ECO:0000259" key="1">
    <source>
        <dbReference type="Pfam" id="PF01494"/>
    </source>
</evidence>
<dbReference type="EMBL" id="LABY01000013">
    <property type="protein sequence ID" value="KMO42738.1"/>
    <property type="molecule type" value="Genomic_DNA"/>
</dbReference>
<dbReference type="OrthoDB" id="5499180at2"/>
<dbReference type="PANTHER" id="PTHR47469:SF2">
    <property type="entry name" value="OS06G0597600 PROTEIN"/>
    <property type="match status" value="1"/>
</dbReference>
<evidence type="ECO:0000313" key="3">
    <source>
        <dbReference type="EMBL" id="KMO42738.1"/>
    </source>
</evidence>
<dbReference type="SUPFAM" id="SSF51905">
    <property type="entry name" value="FAD/NAD(P)-binding domain"/>
    <property type="match status" value="1"/>
</dbReference>
<dbReference type="PRINTS" id="PR00420">
    <property type="entry name" value="RNGMNOXGNASE"/>
</dbReference>
<organism evidence="3 4">
    <name type="scientific">Methylobacterium variabile</name>
    <dbReference type="NCBI Taxonomy" id="298794"/>
    <lineage>
        <taxon>Bacteria</taxon>
        <taxon>Pseudomonadati</taxon>
        <taxon>Pseudomonadota</taxon>
        <taxon>Alphaproteobacteria</taxon>
        <taxon>Hyphomicrobiales</taxon>
        <taxon>Methylobacteriaceae</taxon>
        <taxon>Methylobacterium</taxon>
    </lineage>
</organism>
<dbReference type="InterPro" id="IPR053212">
    <property type="entry name" value="DHP_3-monooxygenase"/>
</dbReference>
<name>A0A0J6TAU3_9HYPH</name>
<reference evidence="3 4" key="1">
    <citation type="submission" date="2015-03" db="EMBL/GenBank/DDBJ databases">
        <title>Genome sequencing of Methylobacterium variabile DSM 16961.</title>
        <authorList>
            <person name="Chaudhry V."/>
            <person name="Patil P.B."/>
        </authorList>
    </citation>
    <scope>NUCLEOTIDE SEQUENCE [LARGE SCALE GENOMIC DNA]</scope>
    <source>
        <strain evidence="3 4">DSM 16961</strain>
    </source>
</reference>
<sequence length="410" mass="43508">MAVEAKPAARRAIIVGGSLGGLFTALLLRRSGWEVEVHERVTGDLSGRGAGIVTHPELFEVLARAGIARSEAEVGVAVSGRRVFRADGTLLGERALPQVLTAWGHLHGLLHQALPAGAYRSGRSLVRVEEAEDAVTAHFADGSTARGDLLVGADGIGSTVRAHTLPEVAPLYAGYVAWRGLVDEADLTQETRAALCDHFSFSLPPGEQMLGYPVAGEGRGGRRFNFVWYRPAAAGTDLRALLTDVDGLAQPLSIAPNRIRPEVIAGMRADARRLLAPPFAEVVERTAQPFLQAIQDLEAPRMALGRRTVILGDAAFVARPHVGMGVTKAAADADALARALEAHPHDLPAALSQFEAARLAFGRAVVRRARELGAYMQAQILTPHERALAERHRAPEAVMAETAVATGLAA</sequence>
<evidence type="ECO:0000259" key="2">
    <source>
        <dbReference type="Pfam" id="PF22607"/>
    </source>
</evidence>
<dbReference type="PANTHER" id="PTHR47469">
    <property type="entry name" value="MONOOXYGENASE-LIKE"/>
    <property type="match status" value="1"/>
</dbReference>
<dbReference type="Gene3D" id="3.50.50.60">
    <property type="entry name" value="FAD/NAD(P)-binding domain"/>
    <property type="match status" value="2"/>
</dbReference>
<dbReference type="InterPro" id="IPR036188">
    <property type="entry name" value="FAD/NAD-bd_sf"/>
</dbReference>
<keyword evidence="3" id="KW-0560">Oxidoreductase</keyword>
<dbReference type="AlphaFoldDB" id="A0A0J6TAU3"/>
<dbReference type="PATRIC" id="fig|298794.3.peg.927"/>
<comment type="caution">
    <text evidence="3">The sequence shown here is derived from an EMBL/GenBank/DDBJ whole genome shotgun (WGS) entry which is preliminary data.</text>
</comment>
<dbReference type="InterPro" id="IPR054707">
    <property type="entry name" value="DhpH_subs-bd"/>
</dbReference>
<feature type="domain" description="2,6-dihydroxypyridine 3-monooxygenase substrate binding" evidence="2">
    <location>
        <begin position="172"/>
        <end position="296"/>
    </location>
</feature>
<evidence type="ECO:0000313" key="4">
    <source>
        <dbReference type="Proteomes" id="UP000035955"/>
    </source>
</evidence>
<dbReference type="Pfam" id="PF22607">
    <property type="entry name" value="FAD_binding-like"/>
    <property type="match status" value="1"/>
</dbReference>
<accession>A0A0J6TAU3</accession>
<dbReference type="GO" id="GO:0004497">
    <property type="term" value="F:monooxygenase activity"/>
    <property type="evidence" value="ECO:0007669"/>
    <property type="project" value="UniProtKB-KW"/>
</dbReference>
<keyword evidence="3" id="KW-0503">Monooxygenase</keyword>
<dbReference type="Proteomes" id="UP000035955">
    <property type="component" value="Unassembled WGS sequence"/>
</dbReference>
<dbReference type="GO" id="GO:0071949">
    <property type="term" value="F:FAD binding"/>
    <property type="evidence" value="ECO:0007669"/>
    <property type="project" value="InterPro"/>
</dbReference>
<dbReference type="SUPFAM" id="SSF54373">
    <property type="entry name" value="FAD-linked reductases, C-terminal domain"/>
    <property type="match status" value="1"/>
</dbReference>
<dbReference type="NCBIfam" id="NF005566">
    <property type="entry name" value="PRK07236.1"/>
    <property type="match status" value="1"/>
</dbReference>
<dbReference type="InterPro" id="IPR002938">
    <property type="entry name" value="FAD-bd"/>
</dbReference>
<feature type="domain" description="FAD-binding" evidence="1">
    <location>
        <begin position="12"/>
        <end position="163"/>
    </location>
</feature>
<protein>
    <submittedName>
        <fullName evidence="3">Monooxygenase</fullName>
    </submittedName>
</protein>
<dbReference type="Pfam" id="PF01494">
    <property type="entry name" value="FAD_binding_3"/>
    <property type="match status" value="1"/>
</dbReference>
<gene>
    <name evidence="3" type="ORF">VQ02_02095</name>
</gene>